<gene>
    <name evidence="4" type="ORF">SAMN02745121_00197</name>
</gene>
<evidence type="ECO:0000256" key="1">
    <source>
        <dbReference type="SAM" id="Coils"/>
    </source>
</evidence>
<evidence type="ECO:0000313" key="4">
    <source>
        <dbReference type="EMBL" id="SFD48618.1"/>
    </source>
</evidence>
<dbReference type="AlphaFoldDB" id="A0A1I1SV31"/>
<feature type="compositionally biased region" description="Basic and acidic residues" evidence="2">
    <location>
        <begin position="177"/>
        <end position="191"/>
    </location>
</feature>
<proteinExistence type="predicted"/>
<sequence>MGPVRLHPLAALLCAPLALACGEPKPGAQSKSIAAAFEHQRDPAASAKQAGEDMRRLKEKVEADRERAIAAEIDKAATVPASLPADIKTACTEMRAAYDAFVGQRVRGDQTESERWAVMKGVDLDPAEERCVAQNNLRFAACQTHAFREATPGIARERAQELIDTCAKKTGAPTRAELQEAERAGEALKPS</sequence>
<accession>A0A1I1SV31</accession>
<evidence type="ECO:0000313" key="5">
    <source>
        <dbReference type="Proteomes" id="UP000199400"/>
    </source>
</evidence>
<feature type="region of interest" description="Disordered" evidence="2">
    <location>
        <begin position="170"/>
        <end position="191"/>
    </location>
</feature>
<keyword evidence="5" id="KW-1185">Reference proteome</keyword>
<feature type="signal peptide" evidence="3">
    <location>
        <begin position="1"/>
        <end position="20"/>
    </location>
</feature>
<dbReference type="RefSeq" id="WP_143140115.1">
    <property type="nucleotide sequence ID" value="NZ_FOMX01000002.1"/>
</dbReference>
<feature type="coiled-coil region" evidence="1">
    <location>
        <begin position="47"/>
        <end position="74"/>
    </location>
</feature>
<name>A0A1I1SV31_9BACT</name>
<keyword evidence="1" id="KW-0175">Coiled coil</keyword>
<reference evidence="5" key="1">
    <citation type="submission" date="2016-10" db="EMBL/GenBank/DDBJ databases">
        <authorList>
            <person name="Varghese N."/>
            <person name="Submissions S."/>
        </authorList>
    </citation>
    <scope>NUCLEOTIDE SEQUENCE [LARGE SCALE GENOMIC DNA]</scope>
    <source>
        <strain evidence="5">ATCC 25963</strain>
    </source>
</reference>
<dbReference type="PROSITE" id="PS51257">
    <property type="entry name" value="PROKAR_LIPOPROTEIN"/>
    <property type="match status" value="1"/>
</dbReference>
<feature type="chain" id="PRO_5011566304" description="Lipoprotein" evidence="3">
    <location>
        <begin position="21"/>
        <end position="191"/>
    </location>
</feature>
<dbReference type="Proteomes" id="UP000199400">
    <property type="component" value="Unassembled WGS sequence"/>
</dbReference>
<organism evidence="4 5">
    <name type="scientific">Nannocystis exedens</name>
    <dbReference type="NCBI Taxonomy" id="54"/>
    <lineage>
        <taxon>Bacteria</taxon>
        <taxon>Pseudomonadati</taxon>
        <taxon>Myxococcota</taxon>
        <taxon>Polyangia</taxon>
        <taxon>Nannocystales</taxon>
        <taxon>Nannocystaceae</taxon>
        <taxon>Nannocystis</taxon>
    </lineage>
</organism>
<keyword evidence="3" id="KW-0732">Signal</keyword>
<evidence type="ECO:0000256" key="2">
    <source>
        <dbReference type="SAM" id="MobiDB-lite"/>
    </source>
</evidence>
<dbReference type="EMBL" id="FOMX01000002">
    <property type="protein sequence ID" value="SFD48618.1"/>
    <property type="molecule type" value="Genomic_DNA"/>
</dbReference>
<evidence type="ECO:0008006" key="6">
    <source>
        <dbReference type="Google" id="ProtNLM"/>
    </source>
</evidence>
<evidence type="ECO:0000256" key="3">
    <source>
        <dbReference type="SAM" id="SignalP"/>
    </source>
</evidence>
<protein>
    <recommendedName>
        <fullName evidence="6">Lipoprotein</fullName>
    </recommendedName>
</protein>